<evidence type="ECO:0000256" key="4">
    <source>
        <dbReference type="ARBA" id="ARBA00022737"/>
    </source>
</evidence>
<accession>A0A5B9E884</accession>
<evidence type="ECO:0000256" key="1">
    <source>
        <dbReference type="ARBA" id="ARBA00004651"/>
    </source>
</evidence>
<dbReference type="GO" id="GO:0050660">
    <property type="term" value="F:flavin adenine dinucleotide binding"/>
    <property type="evidence" value="ECO:0007669"/>
    <property type="project" value="InterPro"/>
</dbReference>
<dbReference type="PANTHER" id="PTHR22777">
    <property type="entry name" value="HEMOLYSIN-RELATED"/>
    <property type="match status" value="1"/>
</dbReference>
<evidence type="ECO:0000256" key="7">
    <source>
        <dbReference type="SAM" id="Phobius"/>
    </source>
</evidence>
<feature type="domain" description="CBS" evidence="8">
    <location>
        <begin position="279"/>
        <end position="339"/>
    </location>
</feature>
<feature type="domain" description="CBS" evidence="8">
    <location>
        <begin position="214"/>
        <end position="273"/>
    </location>
</feature>
<evidence type="ECO:0000259" key="8">
    <source>
        <dbReference type="PROSITE" id="PS51371"/>
    </source>
</evidence>
<dbReference type="InterPro" id="IPR036318">
    <property type="entry name" value="FAD-bd_PCMH-like_sf"/>
</dbReference>
<evidence type="ECO:0000256" key="3">
    <source>
        <dbReference type="ARBA" id="ARBA00022475"/>
    </source>
</evidence>
<reference evidence="9 10" key="1">
    <citation type="submission" date="2019-08" db="EMBL/GenBank/DDBJ databases">
        <title>Complete genome sequence of Terriglobus albidus strain ORNL.</title>
        <authorList>
            <person name="Podar M."/>
        </authorList>
    </citation>
    <scope>NUCLEOTIDE SEQUENCE [LARGE SCALE GENOMIC DNA]</scope>
    <source>
        <strain evidence="9 10">ORNL</strain>
    </source>
</reference>
<evidence type="ECO:0000313" key="10">
    <source>
        <dbReference type="Proteomes" id="UP000321820"/>
    </source>
</evidence>
<dbReference type="EMBL" id="CP042806">
    <property type="protein sequence ID" value="QEE27794.1"/>
    <property type="molecule type" value="Genomic_DNA"/>
</dbReference>
<dbReference type="SMART" id="SM01091">
    <property type="entry name" value="CorC_HlyC"/>
    <property type="match status" value="1"/>
</dbReference>
<dbReference type="CDD" id="cd04590">
    <property type="entry name" value="CBS_pair_CorC_HlyC_assoc"/>
    <property type="match status" value="1"/>
</dbReference>
<dbReference type="Gene3D" id="3.10.580.10">
    <property type="entry name" value="CBS-domain"/>
    <property type="match status" value="1"/>
</dbReference>
<dbReference type="InterPro" id="IPR044751">
    <property type="entry name" value="Ion_transp-like_CBS"/>
</dbReference>
<evidence type="ECO:0000256" key="2">
    <source>
        <dbReference type="ARBA" id="ARBA00006337"/>
    </source>
</evidence>
<evidence type="ECO:0000256" key="5">
    <source>
        <dbReference type="ARBA" id="ARBA00023122"/>
    </source>
</evidence>
<keyword evidence="5 6" id="KW-0129">CBS domain</keyword>
<sequence>MSYWILASLLLLLIVQTLASYIDRVYSEMGKFLSRDFQENVDAWTRAVEPKMILGRDTLALSASVLRQITLTGIAVLFGAKLYSSLTLLPILRHGPRLPDFAMTAVELVSIVILFDRLIPYLLFVRTKGLWIARLRLPLVLIFLVLLPITGLLSLLISIVALAEPEEPEEEENSSEGVDALLDAGKEEGILEESDRELVRSVVEFGDKVARAVMTPRPEMFCVPGTMTLDEFTNLMAKEAYSRVPVYGESIDIITGIAFARDLLGVADSEAARQTVASIQKPVAFVPETKKVNELLKEMQRAKQHMRIVVDEYGAVAGLITIEDLLEAIVGDIEDEHDVEEETNEPVGNPQEGWSVPGRFEVSRLRELFESQNDELPVDLELPSAVEATTVGGLVSELAGHIPHSGEVVEAGRLRLEILASTDRRVQRVKVQMAASPETADNQ</sequence>
<dbReference type="FunFam" id="3.10.580.10:FF:000002">
    <property type="entry name" value="Magnesium/cobalt efflux protein CorC"/>
    <property type="match status" value="1"/>
</dbReference>
<dbReference type="InterPro" id="IPR000644">
    <property type="entry name" value="CBS_dom"/>
</dbReference>
<dbReference type="SUPFAM" id="SSF56176">
    <property type="entry name" value="FAD-binding/transporter-associated domain-like"/>
    <property type="match status" value="1"/>
</dbReference>
<dbReference type="Pfam" id="PF03471">
    <property type="entry name" value="CorC_HlyC"/>
    <property type="match status" value="1"/>
</dbReference>
<keyword evidence="7" id="KW-0472">Membrane</keyword>
<feature type="transmembrane region" description="Helical" evidence="7">
    <location>
        <begin position="139"/>
        <end position="163"/>
    </location>
</feature>
<gene>
    <name evidence="9" type="ORF">FTW19_07165</name>
</gene>
<comment type="subcellular location">
    <subcellularLocation>
        <location evidence="1">Cell membrane</location>
        <topology evidence="1">Multi-pass membrane protein</topology>
    </subcellularLocation>
</comment>
<keyword evidence="10" id="KW-1185">Reference proteome</keyword>
<dbReference type="SMART" id="SM00116">
    <property type="entry name" value="CBS"/>
    <property type="match status" value="2"/>
</dbReference>
<dbReference type="Pfam" id="PF00571">
    <property type="entry name" value="CBS"/>
    <property type="match status" value="2"/>
</dbReference>
<dbReference type="KEGG" id="talb:FTW19_07165"/>
<dbReference type="RefSeq" id="WP_147646984.1">
    <property type="nucleotide sequence ID" value="NZ_CP042806.1"/>
</dbReference>
<organism evidence="9 10">
    <name type="scientific">Terriglobus albidus</name>
    <dbReference type="NCBI Taxonomy" id="1592106"/>
    <lineage>
        <taxon>Bacteria</taxon>
        <taxon>Pseudomonadati</taxon>
        <taxon>Acidobacteriota</taxon>
        <taxon>Terriglobia</taxon>
        <taxon>Terriglobales</taxon>
        <taxon>Acidobacteriaceae</taxon>
        <taxon>Terriglobus</taxon>
    </lineage>
</organism>
<keyword evidence="7" id="KW-0812">Transmembrane</keyword>
<dbReference type="AlphaFoldDB" id="A0A5B9E884"/>
<evidence type="ECO:0000313" key="9">
    <source>
        <dbReference type="EMBL" id="QEE27794.1"/>
    </source>
</evidence>
<keyword evidence="4" id="KW-0677">Repeat</keyword>
<dbReference type="Proteomes" id="UP000321820">
    <property type="component" value="Chromosome"/>
</dbReference>
<dbReference type="OrthoDB" id="110231at2"/>
<comment type="similarity">
    <text evidence="2">Belongs to the UPF0053 family.</text>
</comment>
<dbReference type="Gene3D" id="3.30.465.10">
    <property type="match status" value="1"/>
</dbReference>
<evidence type="ECO:0000256" key="6">
    <source>
        <dbReference type="PROSITE-ProRule" id="PRU00703"/>
    </source>
</evidence>
<dbReference type="PROSITE" id="PS51371">
    <property type="entry name" value="CBS"/>
    <property type="match status" value="2"/>
</dbReference>
<dbReference type="SUPFAM" id="SSF54631">
    <property type="entry name" value="CBS-domain pair"/>
    <property type="match status" value="1"/>
</dbReference>
<dbReference type="PANTHER" id="PTHR22777:SF32">
    <property type="entry name" value="UPF0053 INNER MEMBRANE PROTEIN YFJD"/>
    <property type="match status" value="1"/>
</dbReference>
<dbReference type="GO" id="GO:0005886">
    <property type="term" value="C:plasma membrane"/>
    <property type="evidence" value="ECO:0007669"/>
    <property type="project" value="UniProtKB-SubCell"/>
</dbReference>
<name>A0A5B9E884_9BACT</name>
<dbReference type="InterPro" id="IPR046342">
    <property type="entry name" value="CBS_dom_sf"/>
</dbReference>
<keyword evidence="3" id="KW-1003">Cell membrane</keyword>
<dbReference type="InterPro" id="IPR016169">
    <property type="entry name" value="FAD-bd_PCMH_sub2"/>
</dbReference>
<dbReference type="InterPro" id="IPR005170">
    <property type="entry name" value="Transptr-assoc_dom"/>
</dbReference>
<proteinExistence type="inferred from homology"/>
<keyword evidence="7" id="KW-1133">Transmembrane helix</keyword>
<protein>
    <submittedName>
        <fullName evidence="9">HlyC/CorC family transporter</fullName>
    </submittedName>
</protein>
<feature type="transmembrane region" description="Helical" evidence="7">
    <location>
        <begin position="101"/>
        <end position="119"/>
    </location>
</feature>